<dbReference type="PANTHER" id="PTHR30328">
    <property type="entry name" value="TRANSCRIPTIONAL REPRESSOR"/>
    <property type="match status" value="1"/>
</dbReference>
<dbReference type="InterPro" id="IPR009057">
    <property type="entry name" value="Homeodomain-like_sf"/>
</dbReference>
<sequence>MDRIADEGRVNKRSIYVHFGPKGDLFDLVVATALTEMAEEVPFTAEDLPEYAGALFDYLVAHPEILRLTSWANLERAEASADEIEAYAPKVAALTEFFGDNAVDVLALLLGQVTAWQHASSALRAHSKDNEWATKRLQQHREILMVSIRALVGTTSTVNHTY</sequence>
<dbReference type="Gene3D" id="1.10.357.10">
    <property type="entry name" value="Tetracycline Repressor, domain 2"/>
    <property type="match status" value="1"/>
</dbReference>
<feature type="domain" description="HTH-type transcriptional repressor Sco4008 C-terminal" evidence="2">
    <location>
        <begin position="47"/>
        <end position="136"/>
    </location>
</feature>
<keyword evidence="4" id="KW-1185">Reference proteome</keyword>
<dbReference type="Proteomes" id="UP001501791">
    <property type="component" value="Unassembled WGS sequence"/>
</dbReference>
<proteinExistence type="predicted"/>
<accession>A0ABN2BQI6</accession>
<evidence type="ECO:0000313" key="4">
    <source>
        <dbReference type="Proteomes" id="UP001501791"/>
    </source>
</evidence>
<evidence type="ECO:0000259" key="2">
    <source>
        <dbReference type="Pfam" id="PF17926"/>
    </source>
</evidence>
<dbReference type="SUPFAM" id="SSF46689">
    <property type="entry name" value="Homeodomain-like"/>
    <property type="match status" value="1"/>
</dbReference>
<evidence type="ECO:0000256" key="1">
    <source>
        <dbReference type="ARBA" id="ARBA00023125"/>
    </source>
</evidence>
<dbReference type="InterPro" id="IPR036271">
    <property type="entry name" value="Tet_transcr_reg_TetR-rel_C_sf"/>
</dbReference>
<protein>
    <submittedName>
        <fullName evidence="3">TetR family transcriptional regulator</fullName>
    </submittedName>
</protein>
<gene>
    <name evidence="3" type="ORF">GCM10009691_18170</name>
</gene>
<reference evidence="3 4" key="1">
    <citation type="journal article" date="2019" name="Int. J. Syst. Evol. Microbiol.">
        <title>The Global Catalogue of Microorganisms (GCM) 10K type strain sequencing project: providing services to taxonomists for standard genome sequencing and annotation.</title>
        <authorList>
            <consortium name="The Broad Institute Genomics Platform"/>
            <consortium name="The Broad Institute Genome Sequencing Center for Infectious Disease"/>
            <person name="Wu L."/>
            <person name="Ma J."/>
        </authorList>
    </citation>
    <scope>NUCLEOTIDE SEQUENCE [LARGE SCALE GENOMIC DNA]</scope>
    <source>
        <strain evidence="3 4">JCM 13319</strain>
    </source>
</reference>
<keyword evidence="1" id="KW-0238">DNA-binding</keyword>
<dbReference type="SUPFAM" id="SSF48498">
    <property type="entry name" value="Tetracyclin repressor-like, C-terminal domain"/>
    <property type="match status" value="1"/>
</dbReference>
<dbReference type="PANTHER" id="PTHR30328:SF54">
    <property type="entry name" value="HTH-TYPE TRANSCRIPTIONAL REPRESSOR SCO4008"/>
    <property type="match status" value="1"/>
</dbReference>
<evidence type="ECO:0000313" key="3">
    <source>
        <dbReference type="EMBL" id="GAA1544050.1"/>
    </source>
</evidence>
<name>A0ABN2BQI6_9MICO</name>
<comment type="caution">
    <text evidence="3">The sequence shown here is derived from an EMBL/GenBank/DDBJ whole genome shotgun (WGS) entry which is preliminary data.</text>
</comment>
<dbReference type="InterPro" id="IPR041467">
    <property type="entry name" value="Sco4008_C"/>
</dbReference>
<dbReference type="InterPro" id="IPR050109">
    <property type="entry name" value="HTH-type_TetR-like_transc_reg"/>
</dbReference>
<dbReference type="EMBL" id="BAAALY010000006">
    <property type="protein sequence ID" value="GAA1544050.1"/>
    <property type="molecule type" value="Genomic_DNA"/>
</dbReference>
<dbReference type="Pfam" id="PF17926">
    <property type="entry name" value="TetR_C_21"/>
    <property type="match status" value="1"/>
</dbReference>
<organism evidence="3 4">
    <name type="scientific">Brevibacterium picturae</name>
    <dbReference type="NCBI Taxonomy" id="260553"/>
    <lineage>
        <taxon>Bacteria</taxon>
        <taxon>Bacillati</taxon>
        <taxon>Actinomycetota</taxon>
        <taxon>Actinomycetes</taxon>
        <taxon>Micrococcales</taxon>
        <taxon>Brevibacteriaceae</taxon>
        <taxon>Brevibacterium</taxon>
    </lineage>
</organism>